<comment type="similarity">
    <text evidence="1 3">Belongs to the type-B carboxylesterase/lipase family.</text>
</comment>
<evidence type="ECO:0000259" key="4">
    <source>
        <dbReference type="Pfam" id="PF00135"/>
    </source>
</evidence>
<feature type="signal peptide" evidence="3">
    <location>
        <begin position="1"/>
        <end position="19"/>
    </location>
</feature>
<dbReference type="EMBL" id="KV749120">
    <property type="protein sequence ID" value="OCL11078.1"/>
    <property type="molecule type" value="Genomic_DNA"/>
</dbReference>
<proteinExistence type="inferred from homology"/>
<evidence type="ECO:0000256" key="3">
    <source>
        <dbReference type="RuleBase" id="RU361235"/>
    </source>
</evidence>
<dbReference type="SUPFAM" id="SSF53474">
    <property type="entry name" value="alpha/beta-Hydrolases"/>
    <property type="match status" value="1"/>
</dbReference>
<gene>
    <name evidence="5" type="ORF">AOQ84DRAFT_336481</name>
</gene>
<dbReference type="Proteomes" id="UP000250140">
    <property type="component" value="Unassembled WGS sequence"/>
</dbReference>
<evidence type="ECO:0000256" key="1">
    <source>
        <dbReference type="ARBA" id="ARBA00005964"/>
    </source>
</evidence>
<accession>A0A8E2F6A0</accession>
<keyword evidence="2 3" id="KW-0378">Hydrolase</keyword>
<reference evidence="5 6" key="1">
    <citation type="journal article" date="2016" name="Nat. Commun.">
        <title>Ectomycorrhizal ecology is imprinted in the genome of the dominant symbiotic fungus Cenococcum geophilum.</title>
        <authorList>
            <consortium name="DOE Joint Genome Institute"/>
            <person name="Peter M."/>
            <person name="Kohler A."/>
            <person name="Ohm R.A."/>
            <person name="Kuo A."/>
            <person name="Krutzmann J."/>
            <person name="Morin E."/>
            <person name="Arend M."/>
            <person name="Barry K.W."/>
            <person name="Binder M."/>
            <person name="Choi C."/>
            <person name="Clum A."/>
            <person name="Copeland A."/>
            <person name="Grisel N."/>
            <person name="Haridas S."/>
            <person name="Kipfer T."/>
            <person name="LaButti K."/>
            <person name="Lindquist E."/>
            <person name="Lipzen A."/>
            <person name="Maire R."/>
            <person name="Meier B."/>
            <person name="Mihaltcheva S."/>
            <person name="Molinier V."/>
            <person name="Murat C."/>
            <person name="Poggeler S."/>
            <person name="Quandt C.A."/>
            <person name="Sperisen C."/>
            <person name="Tritt A."/>
            <person name="Tisserant E."/>
            <person name="Crous P.W."/>
            <person name="Henrissat B."/>
            <person name="Nehls U."/>
            <person name="Egli S."/>
            <person name="Spatafora J.W."/>
            <person name="Grigoriev I.V."/>
            <person name="Martin F.M."/>
        </authorList>
    </citation>
    <scope>NUCLEOTIDE SEQUENCE [LARGE SCALE GENOMIC DNA]</scope>
    <source>
        <strain evidence="5 6">CBS 207.34</strain>
    </source>
</reference>
<dbReference type="InterPro" id="IPR019826">
    <property type="entry name" value="Carboxylesterase_B_AS"/>
</dbReference>
<feature type="chain" id="PRO_5034668412" description="Carboxylic ester hydrolase" evidence="3">
    <location>
        <begin position="20"/>
        <end position="600"/>
    </location>
</feature>
<dbReference type="Pfam" id="PF00135">
    <property type="entry name" value="COesterase"/>
    <property type="match status" value="1"/>
</dbReference>
<evidence type="ECO:0000313" key="6">
    <source>
        <dbReference type="Proteomes" id="UP000250140"/>
    </source>
</evidence>
<feature type="domain" description="Carboxylesterase type B" evidence="4">
    <location>
        <begin position="142"/>
        <end position="597"/>
    </location>
</feature>
<name>A0A8E2F6A0_9PEZI</name>
<evidence type="ECO:0000256" key="2">
    <source>
        <dbReference type="ARBA" id="ARBA00022801"/>
    </source>
</evidence>
<dbReference type="Gene3D" id="3.40.50.1820">
    <property type="entry name" value="alpha/beta hydrolase"/>
    <property type="match status" value="1"/>
</dbReference>
<dbReference type="PANTHER" id="PTHR11559">
    <property type="entry name" value="CARBOXYLESTERASE"/>
    <property type="match status" value="1"/>
</dbReference>
<keyword evidence="6" id="KW-1185">Reference proteome</keyword>
<sequence>MVILTSVLTFLFFLPLAYCSQYQATVTVTSTVTQTVSRCSTLLSTCSATVITTLTTTLTSTAYTTAIVSQSDDSSTSTLSSYDPHIYTSTTTAASTSSVIVSLATVASSSTSISVDPCAAATGQLIVDLEYSLHSARLVESPDGNTFFNFSNIRYAAPPVGSLRFQAPLDPINNRSAGVQDGSYGKICPQAYAPWQNSALVTAPPGENESEDCLFLDVVVSKETWDNRCTAKRPVIVWFHGGGFQIGSKYGAPASSPIGLLDRSFKNAEGAIWIGMNYRLGAFGFLQGDSFQSSGGQANAGFYDQRKALDWIQKYVQLFGGDPNRITVTGESAGGGSIFHHITAYGGKKNPAPINRAIVQSPAFIPRPLESQAEDSYQILLQTAGVSDLTELKALSTYDLQVANKLSQTSDFYGVFQFGPAPDGDYVLDLPGKLLATGKFDKTIPILAAHNTAEGTRYTDPAATNNSAFTTYMKLYFPQASVATLLLLADGLYPPIYDGIMPYTTPFQRLMLAISEFTFTCNAYWMACDLGPALGRNSYSYLFSIPPGTHTLDVPYTYFTNASSAVVNTTAAETLQGYLTSFAQDGNLNKASPPAFPIYD</sequence>
<dbReference type="OrthoDB" id="408631at2759"/>
<dbReference type="AlphaFoldDB" id="A0A8E2F6A0"/>
<dbReference type="PROSITE" id="PS00122">
    <property type="entry name" value="CARBOXYLESTERASE_B_1"/>
    <property type="match status" value="1"/>
</dbReference>
<dbReference type="InterPro" id="IPR002018">
    <property type="entry name" value="CarbesteraseB"/>
</dbReference>
<dbReference type="InterPro" id="IPR050309">
    <property type="entry name" value="Type-B_Carboxylest/Lipase"/>
</dbReference>
<keyword evidence="3" id="KW-0732">Signal</keyword>
<dbReference type="EC" id="3.1.1.-" evidence="3"/>
<protein>
    <recommendedName>
        <fullName evidence="3">Carboxylic ester hydrolase</fullName>
        <ecNumber evidence="3">3.1.1.-</ecNumber>
    </recommendedName>
</protein>
<organism evidence="5 6">
    <name type="scientific">Glonium stellatum</name>
    <dbReference type="NCBI Taxonomy" id="574774"/>
    <lineage>
        <taxon>Eukaryota</taxon>
        <taxon>Fungi</taxon>
        <taxon>Dikarya</taxon>
        <taxon>Ascomycota</taxon>
        <taxon>Pezizomycotina</taxon>
        <taxon>Dothideomycetes</taxon>
        <taxon>Pleosporomycetidae</taxon>
        <taxon>Gloniales</taxon>
        <taxon>Gloniaceae</taxon>
        <taxon>Glonium</taxon>
    </lineage>
</organism>
<evidence type="ECO:0000313" key="5">
    <source>
        <dbReference type="EMBL" id="OCL11078.1"/>
    </source>
</evidence>
<dbReference type="InterPro" id="IPR029058">
    <property type="entry name" value="AB_hydrolase_fold"/>
</dbReference>
<dbReference type="GO" id="GO:0016787">
    <property type="term" value="F:hydrolase activity"/>
    <property type="evidence" value="ECO:0007669"/>
    <property type="project" value="UniProtKB-KW"/>
</dbReference>